<organism evidence="4 5">
    <name type="scientific">Sphingomonas anseongensis</name>
    <dbReference type="NCBI Taxonomy" id="2908207"/>
    <lineage>
        <taxon>Bacteria</taxon>
        <taxon>Pseudomonadati</taxon>
        <taxon>Pseudomonadota</taxon>
        <taxon>Alphaproteobacteria</taxon>
        <taxon>Sphingomonadales</taxon>
        <taxon>Sphingomonadaceae</taxon>
        <taxon>Sphingomonas</taxon>
    </lineage>
</organism>
<dbReference type="RefSeq" id="WP_249867967.1">
    <property type="nucleotide sequence ID" value="NZ_JAMGBC010000001.1"/>
</dbReference>
<evidence type="ECO:0000313" key="4">
    <source>
        <dbReference type="EMBL" id="MCL6679046.1"/>
    </source>
</evidence>
<dbReference type="SUPFAM" id="SSF103515">
    <property type="entry name" value="Autotransporter"/>
    <property type="match status" value="1"/>
</dbReference>
<protein>
    <submittedName>
        <fullName evidence="4">Autotransporter domain-containing protein</fullName>
    </submittedName>
</protein>
<name>A0ABT0RFL7_9SPHN</name>
<keyword evidence="2" id="KW-0732">Signal</keyword>
<dbReference type="InterPro" id="IPR005546">
    <property type="entry name" value="Autotransporte_beta"/>
</dbReference>
<feature type="signal peptide" evidence="2">
    <location>
        <begin position="1"/>
        <end position="20"/>
    </location>
</feature>
<dbReference type="InterPro" id="IPR036709">
    <property type="entry name" value="Autotransporte_beta_dom_sf"/>
</dbReference>
<gene>
    <name evidence="4" type="ORF">LZ519_06915</name>
</gene>
<evidence type="ECO:0000256" key="2">
    <source>
        <dbReference type="SAM" id="SignalP"/>
    </source>
</evidence>
<sequence length="619" mass="63731">MSFRHIVARSLVGASIAAFAAFATPASAQRINHIVAFGDSYADDNNIIQILLASPFVDQATKDQLQLVYPTGRFSGGTNYIDTLSQILNAPVDNFALGGANTDNTNVNGPGLPGFVTEWNAFLAGGGVGPFPTVSGTLDEGDLVTLSIGGNDARSYQKGGGTLAGAPTAAAGSVAFATAGMNALVNAGAQNISFLAGNTAVLPEIAGDPNAQAVRNAFSTTFNTSIQPVLAGYAADGVTVHYLDLTLVGARIKADPAAYGLTNTGPCSPGPQCIGDSNYTNQFLFYVDGLHLTSAAYAIVAHYVATQLEAPLTLQAPSDLGLDTARQFGRTLSFRTDLGGRAAMPGFHTFIIGDAFARDVPFSQTNDPFDIDGVGVTAGAEVGLVAGVAGVAVNYSRPRVRFGNDAFRENGRSYQIGAYAGSAFGPLFAQAHVGYGKDKHKLSRTGVIDNMTANPDGSHVLAGAKAGFVMPLGGLSFGPVIGADYAKAKVDAYTEQGDAALTLNVSKQTFEALTANAGVEVRAGVGVPIAGSIHPYASALLEKDLIGDGRTIFYSQTSAPVIVNHFEYPDRSTKIYGRLTGGASASILGAVDLQGAISTTVGKKQGNEVSAHLGVRIGF</sequence>
<dbReference type="PROSITE" id="PS51208">
    <property type="entry name" value="AUTOTRANSPORTER"/>
    <property type="match status" value="1"/>
</dbReference>
<evidence type="ECO:0000259" key="3">
    <source>
        <dbReference type="PROSITE" id="PS51208"/>
    </source>
</evidence>
<proteinExistence type="inferred from homology"/>
<dbReference type="Pfam" id="PF03797">
    <property type="entry name" value="Autotransporter"/>
    <property type="match status" value="1"/>
</dbReference>
<dbReference type="PANTHER" id="PTHR22835">
    <property type="entry name" value="ZINC FINGER FYVE DOMAIN CONTAINING PROTEIN"/>
    <property type="match status" value="1"/>
</dbReference>
<dbReference type="Gene3D" id="3.40.50.1110">
    <property type="entry name" value="SGNH hydrolase"/>
    <property type="match status" value="1"/>
</dbReference>
<dbReference type="SMART" id="SM00869">
    <property type="entry name" value="Autotransporter"/>
    <property type="match status" value="1"/>
</dbReference>
<dbReference type="Gene3D" id="2.40.128.130">
    <property type="entry name" value="Autotransporter beta-domain"/>
    <property type="match status" value="1"/>
</dbReference>
<dbReference type="Proteomes" id="UP001165343">
    <property type="component" value="Unassembled WGS sequence"/>
</dbReference>
<feature type="domain" description="Autotransporter" evidence="3">
    <location>
        <begin position="340"/>
        <end position="619"/>
    </location>
</feature>
<dbReference type="PANTHER" id="PTHR22835:SF659">
    <property type="entry name" value="GDSL LIPASE_ACYLHYDROLASE, PUTATIVE (AFU_ORTHOLOGUE AFUA_2G00510)-RELATED"/>
    <property type="match status" value="1"/>
</dbReference>
<dbReference type="SUPFAM" id="SSF52266">
    <property type="entry name" value="SGNH hydrolase"/>
    <property type="match status" value="1"/>
</dbReference>
<evidence type="ECO:0000313" key="5">
    <source>
        <dbReference type="Proteomes" id="UP001165343"/>
    </source>
</evidence>
<dbReference type="InterPro" id="IPR036514">
    <property type="entry name" value="SGNH_hydro_sf"/>
</dbReference>
<accession>A0ABT0RFL7</accession>
<reference evidence="4" key="1">
    <citation type="submission" date="2022-05" db="EMBL/GenBank/DDBJ databases">
        <authorList>
            <person name="Jo J.-H."/>
            <person name="Im W.-T."/>
        </authorList>
    </citation>
    <scope>NUCLEOTIDE SEQUENCE</scope>
    <source>
        <strain evidence="4">RG327</strain>
    </source>
</reference>
<evidence type="ECO:0000256" key="1">
    <source>
        <dbReference type="ARBA" id="ARBA00008668"/>
    </source>
</evidence>
<feature type="chain" id="PRO_5045208227" evidence="2">
    <location>
        <begin position="21"/>
        <end position="619"/>
    </location>
</feature>
<comment type="similarity">
    <text evidence="1">Belongs to the 'GDSL' lipolytic enzyme family.</text>
</comment>
<dbReference type="Pfam" id="PF00657">
    <property type="entry name" value="Lipase_GDSL"/>
    <property type="match status" value="1"/>
</dbReference>
<dbReference type="EMBL" id="JAMGBC010000001">
    <property type="protein sequence ID" value="MCL6679046.1"/>
    <property type="molecule type" value="Genomic_DNA"/>
</dbReference>
<comment type="caution">
    <text evidence="4">The sequence shown here is derived from an EMBL/GenBank/DDBJ whole genome shotgun (WGS) entry which is preliminary data.</text>
</comment>
<keyword evidence="5" id="KW-1185">Reference proteome</keyword>
<dbReference type="InterPro" id="IPR001087">
    <property type="entry name" value="GDSL"/>
</dbReference>